<dbReference type="EMBL" id="FOYP01000001">
    <property type="protein sequence ID" value="SFR41511.1"/>
    <property type="molecule type" value="Genomic_DNA"/>
</dbReference>
<keyword evidence="2" id="KW-1185">Reference proteome</keyword>
<sequence>MKLGQIAVLSALGALAGCDILDNLADRERQTFVLRPTVQGVHHVAASYTTGVCPFLQRTGTGSALMHDWRDTGGRDRGDVRVGFESTLIPGQDPIPCNTWIHHAYQGKAFFDLAAIPEGSIVETAQLSLMGRRPAIADRTTEAIPCFLDIGEASGLTTSDYDFVSGGADDLISYGPLRPNLSSGDISRTVAKWVREREGDNWLVLSSGPGEAFVEHDGRQATVHCARDISDISITVVALVPPT</sequence>
<dbReference type="PROSITE" id="PS51257">
    <property type="entry name" value="PROKAR_LIPOPROTEIN"/>
    <property type="match status" value="1"/>
</dbReference>
<evidence type="ECO:0000313" key="1">
    <source>
        <dbReference type="EMBL" id="SFR41511.1"/>
    </source>
</evidence>
<protein>
    <submittedName>
        <fullName evidence="1">Uncharacterized protein</fullName>
    </submittedName>
</protein>
<dbReference type="AlphaFoldDB" id="A0A1I6GH96"/>
<gene>
    <name evidence="1" type="ORF">SAMN04488005_1656</name>
</gene>
<dbReference type="STRING" id="390270.SAMN04488005_1656"/>
<organism evidence="1 2">
    <name type="scientific">Yoonia tamlensis</name>
    <dbReference type="NCBI Taxonomy" id="390270"/>
    <lineage>
        <taxon>Bacteria</taxon>
        <taxon>Pseudomonadati</taxon>
        <taxon>Pseudomonadota</taxon>
        <taxon>Alphaproteobacteria</taxon>
        <taxon>Rhodobacterales</taxon>
        <taxon>Paracoccaceae</taxon>
        <taxon>Yoonia</taxon>
    </lineage>
</organism>
<dbReference type="RefSeq" id="WP_090198769.1">
    <property type="nucleotide sequence ID" value="NZ_FOYP01000001.1"/>
</dbReference>
<evidence type="ECO:0000313" key="2">
    <source>
        <dbReference type="Proteomes" id="UP000199478"/>
    </source>
</evidence>
<proteinExistence type="predicted"/>
<name>A0A1I6GH96_9RHOB</name>
<reference evidence="2" key="1">
    <citation type="submission" date="2016-10" db="EMBL/GenBank/DDBJ databases">
        <authorList>
            <person name="Varghese N."/>
            <person name="Submissions S."/>
        </authorList>
    </citation>
    <scope>NUCLEOTIDE SEQUENCE [LARGE SCALE GENOMIC DNA]</scope>
    <source>
        <strain evidence="2">DSM 26879</strain>
    </source>
</reference>
<accession>A0A1I6GH96</accession>
<dbReference type="Proteomes" id="UP000199478">
    <property type="component" value="Unassembled WGS sequence"/>
</dbReference>
<dbReference type="OrthoDB" id="8516402at2"/>